<dbReference type="PANTHER" id="PTHR33744:SF1">
    <property type="entry name" value="DNA-BINDING TRANSCRIPTIONAL ACTIVATOR ADER"/>
    <property type="match status" value="1"/>
</dbReference>
<organism evidence="2 3">
    <name type="scientific">Gordonibacter massiliensis</name>
    <name type="common">ex Traore et al. 2017</name>
    <dbReference type="NCBI Taxonomy" id="1841863"/>
    <lineage>
        <taxon>Bacteria</taxon>
        <taxon>Bacillati</taxon>
        <taxon>Actinomycetota</taxon>
        <taxon>Coriobacteriia</taxon>
        <taxon>Eggerthellales</taxon>
        <taxon>Eggerthellaceae</taxon>
        <taxon>Gordonibacter</taxon>
    </lineage>
</organism>
<reference evidence="2 3" key="1">
    <citation type="submission" date="2020-08" db="EMBL/GenBank/DDBJ databases">
        <authorList>
            <person name="Liu C."/>
            <person name="Sun Q."/>
        </authorList>
    </citation>
    <scope>NUCLEOTIDE SEQUENCE [LARGE SCALE GENOMIC DNA]</scope>
    <source>
        <strain evidence="2 3">N22</strain>
    </source>
</reference>
<dbReference type="SUPFAM" id="SSF46689">
    <property type="entry name" value="Homeodomain-like"/>
    <property type="match status" value="1"/>
</dbReference>
<dbReference type="Gene3D" id="1.10.10.2840">
    <property type="entry name" value="PucR C-terminal helix-turn-helix domain"/>
    <property type="match status" value="1"/>
</dbReference>
<dbReference type="RefSeq" id="WP_185905085.1">
    <property type="nucleotide sequence ID" value="NZ_JACMSE010000004.1"/>
</dbReference>
<dbReference type="InterPro" id="IPR025736">
    <property type="entry name" value="PucR_C-HTH_dom"/>
</dbReference>
<evidence type="ECO:0000313" key="2">
    <source>
        <dbReference type="EMBL" id="MBC2889218.1"/>
    </source>
</evidence>
<dbReference type="InterPro" id="IPR051448">
    <property type="entry name" value="CdaR-like_regulators"/>
</dbReference>
<name>A0A842JH67_9ACTN</name>
<feature type="domain" description="PucR C-terminal helix-turn-helix" evidence="1">
    <location>
        <begin position="458"/>
        <end position="505"/>
    </location>
</feature>
<sequence length="528" mass="57171">MNFNLDLVLAELADLAPTARYRHDSRLDLDRIEVFGPLSVPRAESLFVIDADSFAALDADFAEAGSFLVLGADAPPEGTEEACAPPALYVPAGDALPTPGEMLARLLDMRTRLDAWSEALLTAMARDAPLQEVFDLAAQRFANPLMLSDATLYFVLVAGKLPEELDDRLWTSAIATGACPIELCMEAWAAGSSDPCAQDRAFLMDNATGDGRSYLVRNLMCGEAYYGCFELVDVNAPFEPADFALVDYFGNLLSLVMPHQSRPQPAEGALGPLRDLLDGRSVRPQVLECALRKAGWRADDRFFVARFSAAEAAEDAGARGQTVRLVAEVYPLARFFDDGPAAFMVARDADYPLAALHARHAAREVDTGAEPRFRAGFSSLFADFSLVRTAADQATLAYDLVDDAEVGGAFGSTLSCFYDDCWFEDLRVRLGLDADAAWLLDHAAVALARADAEDGAAYVETALAYLEHGCNATRTAEALFIHRNTLAYRLKRIKALSGIDLESPAAGNVDLLRVFLSCKLLARPGRST</sequence>
<dbReference type="EMBL" id="JACMSE010000004">
    <property type="protein sequence ID" value="MBC2889218.1"/>
    <property type="molecule type" value="Genomic_DNA"/>
</dbReference>
<protein>
    <submittedName>
        <fullName evidence="2">Helix-turn-helix domain-containing protein</fullName>
    </submittedName>
</protein>
<accession>A0A842JH67</accession>
<dbReference type="Proteomes" id="UP000587396">
    <property type="component" value="Unassembled WGS sequence"/>
</dbReference>
<dbReference type="AlphaFoldDB" id="A0A842JH67"/>
<proteinExistence type="predicted"/>
<dbReference type="InterPro" id="IPR042070">
    <property type="entry name" value="PucR_C-HTH_sf"/>
</dbReference>
<dbReference type="PANTHER" id="PTHR33744">
    <property type="entry name" value="CARBOHYDRATE DIACID REGULATOR"/>
    <property type="match status" value="1"/>
</dbReference>
<dbReference type="InterPro" id="IPR009057">
    <property type="entry name" value="Homeodomain-like_sf"/>
</dbReference>
<keyword evidence="3" id="KW-1185">Reference proteome</keyword>
<dbReference type="Pfam" id="PF13556">
    <property type="entry name" value="HTH_30"/>
    <property type="match status" value="1"/>
</dbReference>
<gene>
    <name evidence="2" type="ORF">H7313_07640</name>
</gene>
<comment type="caution">
    <text evidence="2">The sequence shown here is derived from an EMBL/GenBank/DDBJ whole genome shotgun (WGS) entry which is preliminary data.</text>
</comment>
<evidence type="ECO:0000259" key="1">
    <source>
        <dbReference type="Pfam" id="PF13556"/>
    </source>
</evidence>
<evidence type="ECO:0000313" key="3">
    <source>
        <dbReference type="Proteomes" id="UP000587396"/>
    </source>
</evidence>